<dbReference type="InterPro" id="IPR014710">
    <property type="entry name" value="RmlC-like_jellyroll"/>
</dbReference>
<dbReference type="AlphaFoldDB" id="A0A0A2G4H5"/>
<sequence length="201" mass="23915">MKEYLFSEYLRSSTKLSNEQMEQLFKRSKVLMPKKGEFLLTPGQLCKHRFFIEQGAVREYSIDEKGREHLLHFAIEGWFLMNVNSIFFNQPSDYFIETIEPSRILLLDEDEVQHLIAEDSSFDNFTKNLLYEHIQVLQRRITSLQSDSAEERYLYFTQTYPEIMSRVPQLMIASYLGITPESLSRIRRELAERHYTPPRNS</sequence>
<dbReference type="InterPro" id="IPR018490">
    <property type="entry name" value="cNMP-bd_dom_sf"/>
</dbReference>
<comment type="caution">
    <text evidence="2">The sequence shown here is derived from an EMBL/GenBank/DDBJ whole genome shotgun (WGS) entry which is preliminary data.</text>
</comment>
<keyword evidence="3" id="KW-1185">Reference proteome</keyword>
<accession>A0A0A2G4H5</accession>
<dbReference type="RefSeq" id="WP_025843170.1">
    <property type="nucleotide sequence ID" value="NZ_JQZW01000015.1"/>
</dbReference>
<dbReference type="Proteomes" id="UP000030134">
    <property type="component" value="Unassembled WGS sequence"/>
</dbReference>
<dbReference type="OrthoDB" id="680421at2"/>
<feature type="domain" description="Cyclic nucleotide-binding" evidence="1">
    <location>
        <begin position="16"/>
        <end position="116"/>
    </location>
</feature>
<evidence type="ECO:0000313" key="3">
    <source>
        <dbReference type="Proteomes" id="UP000030134"/>
    </source>
</evidence>
<organism evidence="2 3">
    <name type="scientific">Porphyromonas gingivicanis</name>
    <dbReference type="NCBI Taxonomy" id="266762"/>
    <lineage>
        <taxon>Bacteria</taxon>
        <taxon>Pseudomonadati</taxon>
        <taxon>Bacteroidota</taxon>
        <taxon>Bacteroidia</taxon>
        <taxon>Bacteroidales</taxon>
        <taxon>Porphyromonadaceae</taxon>
        <taxon>Porphyromonas</taxon>
    </lineage>
</organism>
<dbReference type="eggNOG" id="COG0664">
    <property type="taxonomic scope" value="Bacteria"/>
</dbReference>
<name>A0A0A2G4H5_9PORP</name>
<dbReference type="SUPFAM" id="SSF51206">
    <property type="entry name" value="cAMP-binding domain-like"/>
    <property type="match status" value="1"/>
</dbReference>
<dbReference type="Pfam" id="PF00027">
    <property type="entry name" value="cNMP_binding"/>
    <property type="match status" value="1"/>
</dbReference>
<dbReference type="PROSITE" id="PS50042">
    <property type="entry name" value="CNMP_BINDING_3"/>
    <property type="match status" value="1"/>
</dbReference>
<reference evidence="2 3" key="1">
    <citation type="submission" date="2014-08" db="EMBL/GenBank/DDBJ databases">
        <title>Porphyromonas gingivicanis strain:COT-022_OH1391 Genome sequencing.</title>
        <authorList>
            <person name="Wallis C."/>
            <person name="Deusch O."/>
            <person name="O'Flynn C."/>
            <person name="Davis I."/>
            <person name="Jospin G."/>
            <person name="Darling A.E."/>
            <person name="Coil D.A."/>
            <person name="Alexiev A."/>
            <person name="Horsfall A."/>
            <person name="Kirkwood N."/>
            <person name="Harris S."/>
            <person name="Eisen J.A."/>
        </authorList>
    </citation>
    <scope>NUCLEOTIDE SEQUENCE [LARGE SCALE GENOMIC DNA]</scope>
    <source>
        <strain evidence="3">COT-022 OH1391</strain>
    </source>
</reference>
<evidence type="ECO:0000313" key="2">
    <source>
        <dbReference type="EMBL" id="KGN97265.1"/>
    </source>
</evidence>
<dbReference type="CDD" id="cd00038">
    <property type="entry name" value="CAP_ED"/>
    <property type="match status" value="1"/>
</dbReference>
<evidence type="ECO:0000259" key="1">
    <source>
        <dbReference type="PROSITE" id="PS50042"/>
    </source>
</evidence>
<dbReference type="InterPro" id="IPR000595">
    <property type="entry name" value="cNMP-bd_dom"/>
</dbReference>
<protein>
    <recommendedName>
        <fullName evidence="1">Cyclic nucleotide-binding domain-containing protein</fullName>
    </recommendedName>
</protein>
<dbReference type="Gene3D" id="2.60.120.10">
    <property type="entry name" value="Jelly Rolls"/>
    <property type="match status" value="1"/>
</dbReference>
<gene>
    <name evidence="2" type="ORF">HQ36_07935</name>
</gene>
<proteinExistence type="predicted"/>
<dbReference type="EMBL" id="JQZW01000015">
    <property type="protein sequence ID" value="KGN97265.1"/>
    <property type="molecule type" value="Genomic_DNA"/>
</dbReference>
<dbReference type="STRING" id="266762.HQ36_07935"/>